<sequence>MVKYKYATTYNDRNITKNVQT</sequence>
<organism evidence="1">
    <name type="scientific">Anguilla anguilla</name>
    <name type="common">European freshwater eel</name>
    <name type="synonym">Muraena anguilla</name>
    <dbReference type="NCBI Taxonomy" id="7936"/>
    <lineage>
        <taxon>Eukaryota</taxon>
        <taxon>Metazoa</taxon>
        <taxon>Chordata</taxon>
        <taxon>Craniata</taxon>
        <taxon>Vertebrata</taxon>
        <taxon>Euteleostomi</taxon>
        <taxon>Actinopterygii</taxon>
        <taxon>Neopterygii</taxon>
        <taxon>Teleostei</taxon>
        <taxon>Anguilliformes</taxon>
        <taxon>Anguillidae</taxon>
        <taxon>Anguilla</taxon>
    </lineage>
</organism>
<evidence type="ECO:0000313" key="1">
    <source>
        <dbReference type="EMBL" id="JAH47517.1"/>
    </source>
</evidence>
<reference evidence="1" key="1">
    <citation type="submission" date="2014-11" db="EMBL/GenBank/DDBJ databases">
        <authorList>
            <person name="Amaro Gonzalez C."/>
        </authorList>
    </citation>
    <scope>NUCLEOTIDE SEQUENCE</scope>
</reference>
<dbReference type="AlphaFoldDB" id="A0A0E9T1W9"/>
<protein>
    <submittedName>
        <fullName evidence="1">Uncharacterized protein</fullName>
    </submittedName>
</protein>
<reference evidence="1" key="2">
    <citation type="journal article" date="2015" name="Fish Shellfish Immunol.">
        <title>Early steps in the European eel (Anguilla anguilla)-Vibrio vulnificus interaction in the gills: Role of the RtxA13 toxin.</title>
        <authorList>
            <person name="Callol A."/>
            <person name="Pajuelo D."/>
            <person name="Ebbesson L."/>
            <person name="Teles M."/>
            <person name="MacKenzie S."/>
            <person name="Amaro C."/>
        </authorList>
    </citation>
    <scope>NUCLEOTIDE SEQUENCE</scope>
</reference>
<proteinExistence type="predicted"/>
<name>A0A0E9T1W9_ANGAN</name>
<accession>A0A0E9T1W9</accession>
<dbReference type="EMBL" id="GBXM01061060">
    <property type="protein sequence ID" value="JAH47517.1"/>
    <property type="molecule type" value="Transcribed_RNA"/>
</dbReference>